<gene>
    <name evidence="3" type="primary">LOC102801749</name>
</gene>
<feature type="compositionally biased region" description="Polar residues" evidence="1">
    <location>
        <begin position="257"/>
        <end position="370"/>
    </location>
</feature>
<dbReference type="RefSeq" id="XP_006815808.1">
    <property type="nucleotide sequence ID" value="XM_006815745.1"/>
</dbReference>
<protein>
    <submittedName>
        <fullName evidence="3">Uncharacterized protein LOC102801749</fullName>
    </submittedName>
</protein>
<proteinExistence type="predicted"/>
<name>A0ABM0M717_SACKO</name>
<feature type="compositionally biased region" description="Basic residues" evidence="1">
    <location>
        <begin position="65"/>
        <end position="85"/>
    </location>
</feature>
<reference evidence="3" key="1">
    <citation type="submission" date="2025-08" db="UniProtKB">
        <authorList>
            <consortium name="RefSeq"/>
        </authorList>
    </citation>
    <scope>IDENTIFICATION</scope>
    <source>
        <tissue evidence="3">Testes</tissue>
    </source>
</reference>
<accession>A0ABM0M717</accession>
<dbReference type="Proteomes" id="UP000694865">
    <property type="component" value="Unplaced"/>
</dbReference>
<dbReference type="PANTHER" id="PTHR37409">
    <property type="entry name" value="RIKEN CDNA D130052B06 GENE"/>
    <property type="match status" value="1"/>
</dbReference>
<feature type="compositionally biased region" description="Basic and acidic residues" evidence="1">
    <location>
        <begin position="371"/>
        <end position="382"/>
    </location>
</feature>
<feature type="region of interest" description="Disordered" evidence="1">
    <location>
        <begin position="63"/>
        <end position="96"/>
    </location>
</feature>
<evidence type="ECO:0000256" key="1">
    <source>
        <dbReference type="SAM" id="MobiDB-lite"/>
    </source>
</evidence>
<keyword evidence="2" id="KW-1185">Reference proteome</keyword>
<dbReference type="GeneID" id="102801749"/>
<dbReference type="PANTHER" id="PTHR37409:SF5">
    <property type="entry name" value="CELL WALL PROTEIN AWA1-LIKE"/>
    <property type="match status" value="1"/>
</dbReference>
<evidence type="ECO:0000313" key="2">
    <source>
        <dbReference type="Proteomes" id="UP000694865"/>
    </source>
</evidence>
<sequence length="444" mass="50761">MAGPSNVNFAIFRRHNLRPLSALLKGENCSSGKTQEIMSENEGISWTYMEERDSDDFVVVDRQTSRTKKNRSLNKKKKHHKPTKARKQDTVKQSSGCPSNWSNVELVSLFKLADLTLRPESGALLLGKCHQSNSLKKIEPTHALQKSLLPGRPYNKVMKFLRSSNFEQKYLEYRQQKNGRNRPKTFVVSQKAKKSLLKAKGLTKRQPLVHGCVNPGSSIPVVRPYRILMPRSRQITEEERLQRCTTLDLSMAPGQHDINTSSDQHYINTPSDQHDINTPSDQHYINTPSDQHDINTPSDQHYINTPSDQHDINTPSDQHYINTPSDQHHMNTPSDQHHMNTPSDQHHMNTPSDQHHINTPSDQHHINTPSDQHHINTPSERHHMNTLSDQHHMNTPSDQHHINISPSSTSRVYNKRPQPLESLPVNIRQVKKSALDACLQQQTS</sequence>
<organism evidence="2 3">
    <name type="scientific">Saccoglossus kowalevskii</name>
    <name type="common">Acorn worm</name>
    <dbReference type="NCBI Taxonomy" id="10224"/>
    <lineage>
        <taxon>Eukaryota</taxon>
        <taxon>Metazoa</taxon>
        <taxon>Hemichordata</taxon>
        <taxon>Enteropneusta</taxon>
        <taxon>Harrimaniidae</taxon>
        <taxon>Saccoglossus</taxon>
    </lineage>
</organism>
<feature type="region of interest" description="Disordered" evidence="1">
    <location>
        <begin position="252"/>
        <end position="382"/>
    </location>
</feature>
<evidence type="ECO:0000313" key="3">
    <source>
        <dbReference type="RefSeq" id="XP_006815808.1"/>
    </source>
</evidence>